<organism evidence="2 3">
    <name type="scientific">Coilia grayii</name>
    <name type="common">Gray's grenadier anchovy</name>
    <dbReference type="NCBI Taxonomy" id="363190"/>
    <lineage>
        <taxon>Eukaryota</taxon>
        <taxon>Metazoa</taxon>
        <taxon>Chordata</taxon>
        <taxon>Craniata</taxon>
        <taxon>Vertebrata</taxon>
        <taxon>Euteleostomi</taxon>
        <taxon>Actinopterygii</taxon>
        <taxon>Neopterygii</taxon>
        <taxon>Teleostei</taxon>
        <taxon>Clupei</taxon>
        <taxon>Clupeiformes</taxon>
        <taxon>Clupeoidei</taxon>
        <taxon>Engraulidae</taxon>
        <taxon>Coilinae</taxon>
        <taxon>Coilia</taxon>
    </lineage>
</organism>
<reference evidence="2 3" key="1">
    <citation type="submission" date="2024-09" db="EMBL/GenBank/DDBJ databases">
        <title>A chromosome-level genome assembly of Gray's grenadier anchovy, Coilia grayii.</title>
        <authorList>
            <person name="Fu Z."/>
        </authorList>
    </citation>
    <scope>NUCLEOTIDE SEQUENCE [LARGE SCALE GENOMIC DNA]</scope>
    <source>
        <strain evidence="2">G4</strain>
        <tissue evidence="2">Muscle</tissue>
    </source>
</reference>
<accession>A0ABD1KHN4</accession>
<evidence type="ECO:0000259" key="1">
    <source>
        <dbReference type="PROSITE" id="PS50853"/>
    </source>
</evidence>
<gene>
    <name evidence="2" type="ORF">ACEWY4_005062</name>
</gene>
<dbReference type="InterPro" id="IPR013783">
    <property type="entry name" value="Ig-like_fold"/>
</dbReference>
<proteinExistence type="predicted"/>
<dbReference type="SMART" id="SM00060">
    <property type="entry name" value="FN3"/>
    <property type="match status" value="1"/>
</dbReference>
<dbReference type="CDD" id="cd00063">
    <property type="entry name" value="FN3"/>
    <property type="match status" value="1"/>
</dbReference>
<dbReference type="SUPFAM" id="SSF49265">
    <property type="entry name" value="Fibronectin type III"/>
    <property type="match status" value="1"/>
</dbReference>
<sequence length="204" mass="22548">MFGVYPLHHTGLLPQDQTSSAMFGVYPLHHTGLLPQDQTSSAMFGVYPLHHTAPDGLVAPRLSAVTPSSLQVSWSAPERPNAPGPLRYRLQMRTADSQDIQQLVDSVETSFDYTVEDLRPYTEYQFRLLVSHDYGEMETPWVPLVTAQDRRTLVFPSAGQDLLRAGKGPPKYSKCPEITAVAAGRRGPWPAVIAPRSAPAPREQ</sequence>
<dbReference type="InterPro" id="IPR003961">
    <property type="entry name" value="FN3_dom"/>
</dbReference>
<dbReference type="EMBL" id="JBHFQA010000005">
    <property type="protein sequence ID" value="KAL2098582.1"/>
    <property type="molecule type" value="Genomic_DNA"/>
</dbReference>
<feature type="domain" description="Fibronectin type-III" evidence="1">
    <location>
        <begin position="53"/>
        <end position="152"/>
    </location>
</feature>
<comment type="caution">
    <text evidence="2">The sequence shown here is derived from an EMBL/GenBank/DDBJ whole genome shotgun (WGS) entry which is preliminary data.</text>
</comment>
<keyword evidence="3" id="KW-1185">Reference proteome</keyword>
<evidence type="ECO:0000313" key="2">
    <source>
        <dbReference type="EMBL" id="KAL2098582.1"/>
    </source>
</evidence>
<dbReference type="Pfam" id="PF00041">
    <property type="entry name" value="fn3"/>
    <property type="match status" value="1"/>
</dbReference>
<protein>
    <recommendedName>
        <fullName evidence="1">Fibronectin type-III domain-containing protein</fullName>
    </recommendedName>
</protein>
<dbReference type="InterPro" id="IPR036116">
    <property type="entry name" value="FN3_sf"/>
</dbReference>
<dbReference type="Gene3D" id="2.60.40.10">
    <property type="entry name" value="Immunoglobulins"/>
    <property type="match status" value="1"/>
</dbReference>
<dbReference type="Proteomes" id="UP001591681">
    <property type="component" value="Unassembled WGS sequence"/>
</dbReference>
<dbReference type="PROSITE" id="PS50853">
    <property type="entry name" value="FN3"/>
    <property type="match status" value="1"/>
</dbReference>
<evidence type="ECO:0000313" key="3">
    <source>
        <dbReference type="Proteomes" id="UP001591681"/>
    </source>
</evidence>
<dbReference type="AlphaFoldDB" id="A0ABD1KHN4"/>
<name>A0ABD1KHN4_9TELE</name>